<protein>
    <submittedName>
        <fullName evidence="1">Uncharacterized protein</fullName>
    </submittedName>
</protein>
<sequence>MYFIERELNGEKKILGGAKSRNCMEWASQLGTKEKGETFTILRATGEPVSRAIWEELAGCYRRATKKEMKELSEKWWMKYLGQQGIDKI</sequence>
<proteinExistence type="predicted"/>
<organism evidence="1">
    <name type="scientific">Sigmofec virus UA08Rod_5306</name>
    <dbReference type="NCBI Taxonomy" id="2929417"/>
    <lineage>
        <taxon>Viruses</taxon>
        <taxon>Monodnaviria</taxon>
        <taxon>Sangervirae</taxon>
        <taxon>Phixviricota</taxon>
        <taxon>Malgrandaviricetes</taxon>
        <taxon>Petitvirales</taxon>
        <taxon>Microviridae</taxon>
    </lineage>
</organism>
<accession>A0A976N1X4</accession>
<evidence type="ECO:0000313" key="1">
    <source>
        <dbReference type="EMBL" id="UPW41180.1"/>
    </source>
</evidence>
<reference evidence="1" key="1">
    <citation type="submission" date="2022-02" db="EMBL/GenBank/DDBJ databases">
        <title>Towards deciphering the DNA virus diversity associated with rodent species in the families Cricetidae and Heteromyidae.</title>
        <authorList>
            <person name="Lund M."/>
            <person name="Larsen B.B."/>
            <person name="Gryseels S."/>
            <person name="Kraberger S."/>
            <person name="Rowsey D.M."/>
            <person name="Steger L."/>
            <person name="Yule K.M."/>
            <person name="Upham N.S."/>
            <person name="Worobey M."/>
            <person name="Van Doorslaer K."/>
            <person name="Varsani A."/>
        </authorList>
    </citation>
    <scope>NUCLEOTIDE SEQUENCE</scope>
    <source>
        <strain evidence="1">UA08Rod_5306</strain>
    </source>
</reference>
<name>A0A976N1X4_9VIRU</name>
<dbReference type="EMBL" id="OM869554">
    <property type="protein sequence ID" value="UPW41180.1"/>
    <property type="molecule type" value="Genomic_DNA"/>
</dbReference>